<dbReference type="SMART" id="SM00086">
    <property type="entry name" value="PAC"/>
    <property type="match status" value="3"/>
</dbReference>
<dbReference type="PROSITE" id="PS50113">
    <property type="entry name" value="PAC"/>
    <property type="match status" value="3"/>
</dbReference>
<dbReference type="InterPro" id="IPR001610">
    <property type="entry name" value="PAC"/>
</dbReference>
<dbReference type="InterPro" id="IPR013655">
    <property type="entry name" value="PAS_fold_3"/>
</dbReference>
<dbReference type="Gene3D" id="3.30.450.20">
    <property type="entry name" value="PAS domain"/>
    <property type="match status" value="4"/>
</dbReference>
<keyword evidence="12" id="KW-0067">ATP-binding</keyword>
<evidence type="ECO:0000256" key="11">
    <source>
        <dbReference type="ARBA" id="ARBA00022777"/>
    </source>
</evidence>
<gene>
    <name evidence="18" type="ordered locus">Caul_0932</name>
</gene>
<dbReference type="InterPro" id="IPR000700">
    <property type="entry name" value="PAS-assoc_C"/>
</dbReference>
<dbReference type="CDD" id="cd00130">
    <property type="entry name" value="PAS"/>
    <property type="match status" value="3"/>
</dbReference>
<feature type="domain" description="PAS" evidence="16">
    <location>
        <begin position="439"/>
        <end position="510"/>
    </location>
</feature>
<sequence>MVDTREPGRAVEETPCGDMRRRIEAFDWAATPLGPRETWSPRLTFAVDMIVASQFPTALRWGPELVLIYNDAYAPMLGDRHPGTLGKTFAEAPPSSAVESEGRERAVVAGESGGEIIEDLFLLTEHADGTVTEGYFTIRLSPLPDPATATGVGGVLIALSDTTRRVRAEQALRASEERYQLALEAASGVGTWDWDIVADKVYADARYATFHNVDPERAAAGAPLAEYSRALHPDDFQRLLDSGRTHLETTGDFLEEYRLIQADGSVRWVQARGQVYRDARGWAVRHRGVMVDITERKRIEAALEATEADLRIAIEAAGLGRWDNNPATGQRYWDQRTREIFGLPLEGTAASPEIVARLIHPDDLGRFQEAVREAIDPADPTADHVFNQEYRIFRGTDGALRWIEAFGRAFFRDDQCVRFVGVVSDVTERKQADADRELREATMALALDAGDVGTWDFDVTRRDLRWSERALGMFGMSPGQDLGLDDFYAALHPDDREATRTALVAAMTPGLSPDIDVEFRTIGLERWILAKGRGFFDEAGQPVRVVGATVDITERKKAELHLRLLVNELNHRVKNSLATIQAIAAQTFHAARSLPQAQEAFSARIVALAEAHDLLTRENWEGADLTDLLTRLEILHGGPPQGEIRRFMFSGPSVRLSPRMALSLSMALHELATNAVKYGALSVPTGQVRIVWSVAPGPIQPFLTLTWTETGGPPVSPPHRRGFGSRLIERGLASELSGEAHIDFRPSGVVCRISAGLDG</sequence>
<dbReference type="PANTHER" id="PTHR41523:SF7">
    <property type="entry name" value="HISTIDINE KINASE"/>
    <property type="match status" value="1"/>
</dbReference>
<reference evidence="18" key="1">
    <citation type="submission" date="2008-01" db="EMBL/GenBank/DDBJ databases">
        <title>Complete sequence of chromosome of Caulobacter sp. K31.</title>
        <authorList>
            <consortium name="US DOE Joint Genome Institute"/>
            <person name="Copeland A."/>
            <person name="Lucas S."/>
            <person name="Lapidus A."/>
            <person name="Barry K."/>
            <person name="Glavina del Rio T."/>
            <person name="Dalin E."/>
            <person name="Tice H."/>
            <person name="Pitluck S."/>
            <person name="Bruce D."/>
            <person name="Goodwin L."/>
            <person name="Thompson L.S."/>
            <person name="Brettin T."/>
            <person name="Detter J.C."/>
            <person name="Han C."/>
            <person name="Schmutz J."/>
            <person name="Larimer F."/>
            <person name="Land M."/>
            <person name="Hauser L."/>
            <person name="Kyrpides N."/>
            <person name="Kim E."/>
            <person name="Stephens C."/>
            <person name="Richardson P."/>
        </authorList>
    </citation>
    <scope>NUCLEOTIDE SEQUENCE [LARGE SCALE GENOMIC DNA]</scope>
    <source>
        <strain evidence="18">K31</strain>
    </source>
</reference>
<dbReference type="SMART" id="SM00911">
    <property type="entry name" value="HWE_HK"/>
    <property type="match status" value="1"/>
</dbReference>
<organism evidence="18">
    <name type="scientific">Caulobacter sp. (strain K31)</name>
    <dbReference type="NCBI Taxonomy" id="366602"/>
    <lineage>
        <taxon>Bacteria</taxon>
        <taxon>Pseudomonadati</taxon>
        <taxon>Pseudomonadota</taxon>
        <taxon>Alphaproteobacteria</taxon>
        <taxon>Caulobacterales</taxon>
        <taxon>Caulobacteraceae</taxon>
        <taxon>Caulobacter</taxon>
    </lineage>
</organism>
<keyword evidence="11 18" id="KW-0418">Kinase</keyword>
<dbReference type="SUPFAM" id="SSF55785">
    <property type="entry name" value="PYP-like sensor domain (PAS domain)"/>
    <property type="match status" value="3"/>
</dbReference>
<dbReference type="InterPro" id="IPR000014">
    <property type="entry name" value="PAS"/>
</dbReference>
<evidence type="ECO:0000256" key="2">
    <source>
        <dbReference type="ARBA" id="ARBA00012438"/>
    </source>
</evidence>
<keyword evidence="15" id="KW-0675">Receptor</keyword>
<evidence type="ECO:0000256" key="15">
    <source>
        <dbReference type="ARBA" id="ARBA00023170"/>
    </source>
</evidence>
<dbReference type="Pfam" id="PF07536">
    <property type="entry name" value="HWE_HK"/>
    <property type="match status" value="1"/>
</dbReference>
<feature type="domain" description="PAC" evidence="17">
    <location>
        <begin position="253"/>
        <end position="305"/>
    </location>
</feature>
<dbReference type="KEGG" id="cak:Caul_0932"/>
<dbReference type="EC" id="2.7.13.3" evidence="2"/>
<evidence type="ECO:0000256" key="14">
    <source>
        <dbReference type="ARBA" id="ARBA00023026"/>
    </source>
</evidence>
<keyword evidence="3" id="KW-0600">Photoreceptor protein</keyword>
<evidence type="ECO:0000313" key="18">
    <source>
        <dbReference type="EMBL" id="ABZ70063.1"/>
    </source>
</evidence>
<keyword evidence="6" id="KW-0285">Flavoprotein</keyword>
<feature type="domain" description="PAS" evidence="16">
    <location>
        <begin position="332"/>
        <end position="378"/>
    </location>
</feature>
<keyword evidence="5" id="KW-0716">Sensory transduction</keyword>
<dbReference type="EMBL" id="CP000927">
    <property type="protein sequence ID" value="ABZ70063.1"/>
    <property type="molecule type" value="Genomic_DNA"/>
</dbReference>
<dbReference type="SMART" id="SM00091">
    <property type="entry name" value="PAS"/>
    <property type="match status" value="2"/>
</dbReference>
<proteinExistence type="predicted"/>
<dbReference type="InterPro" id="IPR011102">
    <property type="entry name" value="Sig_transdc_His_kinase_HWE"/>
</dbReference>
<feature type="domain" description="PAC" evidence="17">
    <location>
        <begin position="386"/>
        <end position="438"/>
    </location>
</feature>
<dbReference type="InterPro" id="IPR035965">
    <property type="entry name" value="PAS-like_dom_sf"/>
</dbReference>
<dbReference type="Gene3D" id="2.10.70.100">
    <property type="match status" value="3"/>
</dbReference>
<dbReference type="AlphaFoldDB" id="B0SVM4"/>
<keyword evidence="7" id="KW-0288">FMN</keyword>
<name>B0SVM4_CAUSK</name>
<evidence type="ECO:0000256" key="8">
    <source>
        <dbReference type="ARBA" id="ARBA00022679"/>
    </source>
</evidence>
<dbReference type="HOGENOM" id="CLU_000445_114_57_5"/>
<dbReference type="PANTHER" id="PTHR41523">
    <property type="entry name" value="TWO-COMPONENT SYSTEM SENSOR PROTEIN"/>
    <property type="match status" value="1"/>
</dbReference>
<accession>B0SVM4</accession>
<keyword evidence="4" id="KW-0597">Phosphoprotein</keyword>
<dbReference type="GO" id="GO:0004673">
    <property type="term" value="F:protein histidine kinase activity"/>
    <property type="evidence" value="ECO:0007669"/>
    <property type="project" value="UniProtKB-EC"/>
</dbReference>
<protein>
    <recommendedName>
        <fullName evidence="2">histidine kinase</fullName>
        <ecNumber evidence="2">2.7.13.3</ecNumber>
    </recommendedName>
</protein>
<keyword evidence="10" id="KW-0547">Nucleotide-binding</keyword>
<dbReference type="eggNOG" id="COG2202">
    <property type="taxonomic scope" value="Bacteria"/>
</dbReference>
<evidence type="ECO:0000256" key="3">
    <source>
        <dbReference type="ARBA" id="ARBA00022543"/>
    </source>
</evidence>
<dbReference type="Gene3D" id="3.30.565.10">
    <property type="entry name" value="Histidine kinase-like ATPase, C-terminal domain"/>
    <property type="match status" value="1"/>
</dbReference>
<feature type="domain" description="PAC" evidence="17">
    <location>
        <begin position="511"/>
        <end position="564"/>
    </location>
</feature>
<dbReference type="eggNOG" id="COG3920">
    <property type="taxonomic scope" value="Bacteria"/>
</dbReference>
<evidence type="ECO:0000259" key="16">
    <source>
        <dbReference type="PROSITE" id="PS50112"/>
    </source>
</evidence>
<evidence type="ECO:0000256" key="12">
    <source>
        <dbReference type="ARBA" id="ARBA00022840"/>
    </source>
</evidence>
<dbReference type="GO" id="GO:0005524">
    <property type="term" value="F:ATP binding"/>
    <property type="evidence" value="ECO:0007669"/>
    <property type="project" value="UniProtKB-KW"/>
</dbReference>
<evidence type="ECO:0000256" key="9">
    <source>
        <dbReference type="ARBA" id="ARBA00022737"/>
    </source>
</evidence>
<dbReference type="PROSITE" id="PS50112">
    <property type="entry name" value="PAS"/>
    <property type="match status" value="2"/>
</dbReference>
<keyword evidence="8" id="KW-0808">Transferase</keyword>
<keyword evidence="13" id="KW-0157">Chromophore</keyword>
<dbReference type="GO" id="GO:0009881">
    <property type="term" value="F:photoreceptor activity"/>
    <property type="evidence" value="ECO:0007669"/>
    <property type="project" value="UniProtKB-KW"/>
</dbReference>
<dbReference type="InterPro" id="IPR036890">
    <property type="entry name" value="HATPase_C_sf"/>
</dbReference>
<keyword evidence="14" id="KW-0843">Virulence</keyword>
<dbReference type="Pfam" id="PF08447">
    <property type="entry name" value="PAS_3"/>
    <property type="match status" value="3"/>
</dbReference>
<evidence type="ECO:0000259" key="17">
    <source>
        <dbReference type="PROSITE" id="PS50113"/>
    </source>
</evidence>
<dbReference type="STRING" id="366602.Caul_0932"/>
<evidence type="ECO:0000256" key="13">
    <source>
        <dbReference type="ARBA" id="ARBA00022991"/>
    </source>
</evidence>
<evidence type="ECO:0000256" key="4">
    <source>
        <dbReference type="ARBA" id="ARBA00022553"/>
    </source>
</evidence>
<evidence type="ECO:0000256" key="10">
    <source>
        <dbReference type="ARBA" id="ARBA00022741"/>
    </source>
</evidence>
<evidence type="ECO:0000256" key="1">
    <source>
        <dbReference type="ARBA" id="ARBA00000085"/>
    </source>
</evidence>
<keyword evidence="9" id="KW-0677">Repeat</keyword>
<evidence type="ECO:0000256" key="5">
    <source>
        <dbReference type="ARBA" id="ARBA00022606"/>
    </source>
</evidence>
<comment type="catalytic activity">
    <reaction evidence="1">
        <text>ATP + protein L-histidine = ADP + protein N-phospho-L-histidine.</text>
        <dbReference type="EC" id="2.7.13.3"/>
    </reaction>
</comment>
<evidence type="ECO:0000256" key="6">
    <source>
        <dbReference type="ARBA" id="ARBA00022630"/>
    </source>
</evidence>
<dbReference type="NCBIfam" id="TIGR00229">
    <property type="entry name" value="sensory_box"/>
    <property type="match status" value="3"/>
</dbReference>
<evidence type="ECO:0000256" key="7">
    <source>
        <dbReference type="ARBA" id="ARBA00022643"/>
    </source>
</evidence>